<proteinExistence type="predicted"/>
<keyword evidence="2" id="KW-1185">Reference proteome</keyword>
<gene>
    <name evidence="1" type="ORF">JOB18_041870</name>
</gene>
<sequence length="75" mass="8694">MIVAFPTSPSPVRFRLHTYMTPHSDSDFNIAIASDVAFPTSYYRPRRRILTSSVHDGRIEFHYRHDAVLDFIISP</sequence>
<reference evidence="1 2" key="1">
    <citation type="journal article" date="2021" name="Sci. Rep.">
        <title>Chromosome anchoring in Senegalese sole (Solea senegalensis) reveals sex-associated markers and genome rearrangements in flatfish.</title>
        <authorList>
            <person name="Guerrero-Cozar I."/>
            <person name="Gomez-Garrido J."/>
            <person name="Berbel C."/>
            <person name="Martinez-Blanch J.F."/>
            <person name="Alioto T."/>
            <person name="Claros M.G."/>
            <person name="Gagnaire P.A."/>
            <person name="Manchado M."/>
        </authorList>
    </citation>
    <scope>NUCLEOTIDE SEQUENCE [LARGE SCALE GENOMIC DNA]</scope>
    <source>
        <strain evidence="1">Sse05_10M</strain>
    </source>
</reference>
<dbReference type="Proteomes" id="UP000693946">
    <property type="component" value="Unassembled WGS sequence"/>
</dbReference>
<protein>
    <submittedName>
        <fullName evidence="1">Uncharacterized protein</fullName>
    </submittedName>
</protein>
<dbReference type="EMBL" id="JAGKHQ010000345">
    <property type="protein sequence ID" value="KAG7468978.1"/>
    <property type="molecule type" value="Genomic_DNA"/>
</dbReference>
<comment type="caution">
    <text evidence="1">The sequence shown here is derived from an EMBL/GenBank/DDBJ whole genome shotgun (WGS) entry which is preliminary data.</text>
</comment>
<evidence type="ECO:0000313" key="2">
    <source>
        <dbReference type="Proteomes" id="UP000693946"/>
    </source>
</evidence>
<evidence type="ECO:0000313" key="1">
    <source>
        <dbReference type="EMBL" id="KAG7468978.1"/>
    </source>
</evidence>
<name>A0AAV6PLP2_SOLSE</name>
<organism evidence="1 2">
    <name type="scientific">Solea senegalensis</name>
    <name type="common">Senegalese sole</name>
    <dbReference type="NCBI Taxonomy" id="28829"/>
    <lineage>
        <taxon>Eukaryota</taxon>
        <taxon>Metazoa</taxon>
        <taxon>Chordata</taxon>
        <taxon>Craniata</taxon>
        <taxon>Vertebrata</taxon>
        <taxon>Euteleostomi</taxon>
        <taxon>Actinopterygii</taxon>
        <taxon>Neopterygii</taxon>
        <taxon>Teleostei</taxon>
        <taxon>Neoteleostei</taxon>
        <taxon>Acanthomorphata</taxon>
        <taxon>Carangaria</taxon>
        <taxon>Pleuronectiformes</taxon>
        <taxon>Pleuronectoidei</taxon>
        <taxon>Soleidae</taxon>
        <taxon>Solea</taxon>
    </lineage>
</organism>
<accession>A0AAV6PLP2</accession>
<dbReference type="AlphaFoldDB" id="A0AAV6PLP2"/>